<keyword evidence="3 6" id="KW-0808">Transferase</keyword>
<dbReference type="PANTHER" id="PTHR18919">
    <property type="entry name" value="ACETYL-COA C-ACYLTRANSFERASE"/>
    <property type="match status" value="1"/>
</dbReference>
<dbReference type="GO" id="GO:0003985">
    <property type="term" value="F:acetyl-CoA C-acetyltransferase activity"/>
    <property type="evidence" value="ECO:0007669"/>
    <property type="project" value="UniProtKB-EC"/>
</dbReference>
<dbReference type="EC" id="2.3.1.9" evidence="2"/>
<gene>
    <name evidence="9" type="ORF">QYF49_16830</name>
</gene>
<dbReference type="PROSITE" id="PS00098">
    <property type="entry name" value="THIOLASE_1"/>
    <property type="match status" value="1"/>
</dbReference>
<dbReference type="PROSITE" id="PS00099">
    <property type="entry name" value="THIOLASE_3"/>
    <property type="match status" value="1"/>
</dbReference>
<name>A0ABT8E9R8_9BACL</name>
<dbReference type="InterPro" id="IPR020616">
    <property type="entry name" value="Thiolase_N"/>
</dbReference>
<dbReference type="CDD" id="cd00751">
    <property type="entry name" value="thiolase"/>
    <property type="match status" value="1"/>
</dbReference>
<dbReference type="InterPro" id="IPR020617">
    <property type="entry name" value="Thiolase_C"/>
</dbReference>
<protein>
    <recommendedName>
        <fullName evidence="2">acetyl-CoA C-acetyltransferase</fullName>
        <ecNumber evidence="2">2.3.1.9</ecNumber>
    </recommendedName>
    <alternativeName>
        <fullName evidence="5">Acetoacetyl-CoA thiolase</fullName>
    </alternativeName>
</protein>
<feature type="domain" description="Thiolase N-terminal" evidence="7">
    <location>
        <begin position="7"/>
        <end position="264"/>
    </location>
</feature>
<evidence type="ECO:0000313" key="10">
    <source>
        <dbReference type="Proteomes" id="UP001168694"/>
    </source>
</evidence>
<organism evidence="9 10">
    <name type="scientific">Fictibacillus terranigra</name>
    <dbReference type="NCBI Taxonomy" id="3058424"/>
    <lineage>
        <taxon>Bacteria</taxon>
        <taxon>Bacillati</taxon>
        <taxon>Bacillota</taxon>
        <taxon>Bacilli</taxon>
        <taxon>Bacillales</taxon>
        <taxon>Fictibacillaceae</taxon>
        <taxon>Fictibacillus</taxon>
    </lineage>
</organism>
<evidence type="ECO:0000256" key="2">
    <source>
        <dbReference type="ARBA" id="ARBA00012705"/>
    </source>
</evidence>
<evidence type="ECO:0000259" key="7">
    <source>
        <dbReference type="Pfam" id="PF00108"/>
    </source>
</evidence>
<dbReference type="InterPro" id="IPR020610">
    <property type="entry name" value="Thiolase_AS"/>
</dbReference>
<dbReference type="InterPro" id="IPR016039">
    <property type="entry name" value="Thiolase-like"/>
</dbReference>
<feature type="domain" description="Thiolase C-terminal" evidence="8">
    <location>
        <begin position="272"/>
        <end position="393"/>
    </location>
</feature>
<evidence type="ECO:0000256" key="6">
    <source>
        <dbReference type="RuleBase" id="RU003557"/>
    </source>
</evidence>
<sequence length="398" mass="41859">MTIQDAVIVSAVRTPIGSFQGSLKDIPATELGAIVIKEALSKAGVSPDEVSEVIMGNVLQAGLGQNPARQAAMKAGLPQGVSAMTINKVCGSGLKALHLASQAVMLGEAEIVVCGGMENMSAAPYLLNDARSGLRMGDGKLVDSMVHDGLWCAFNDYHMGITAENLCDAYGLSRKEMDRFAADSQQKCEKAMEEGKFADEIVTVEIPQRKRDPLLFSEDEYPKKGTTAEKLSKLRPAFKKDGTVTAGNASGINDGAAALVVVSRKKAEELGLTPLARIVANASAGVDPSIMGIGPVDATKKVLEKSALTLDDIGLIEANEAFAAQSLAVGKELKFSNDKLNVNGGAIALGHPIGASGARILVTLLHEMRRREERYGLATLCIGGGQGVATIVENEKWQ</sequence>
<proteinExistence type="inferred from homology"/>
<dbReference type="Pfam" id="PF02803">
    <property type="entry name" value="Thiolase_C"/>
    <property type="match status" value="1"/>
</dbReference>
<evidence type="ECO:0000256" key="5">
    <source>
        <dbReference type="ARBA" id="ARBA00030755"/>
    </source>
</evidence>
<evidence type="ECO:0000259" key="8">
    <source>
        <dbReference type="Pfam" id="PF02803"/>
    </source>
</evidence>
<dbReference type="Gene3D" id="3.40.47.10">
    <property type="match status" value="2"/>
</dbReference>
<evidence type="ECO:0000256" key="3">
    <source>
        <dbReference type="ARBA" id="ARBA00022679"/>
    </source>
</evidence>
<accession>A0ABT8E9R8</accession>
<evidence type="ECO:0000256" key="4">
    <source>
        <dbReference type="ARBA" id="ARBA00023315"/>
    </source>
</evidence>
<dbReference type="SUPFAM" id="SSF53901">
    <property type="entry name" value="Thiolase-like"/>
    <property type="match status" value="2"/>
</dbReference>
<dbReference type="NCBIfam" id="TIGR01930">
    <property type="entry name" value="AcCoA-C-Actrans"/>
    <property type="match status" value="1"/>
</dbReference>
<dbReference type="PROSITE" id="PS00737">
    <property type="entry name" value="THIOLASE_2"/>
    <property type="match status" value="1"/>
</dbReference>
<dbReference type="InterPro" id="IPR002155">
    <property type="entry name" value="Thiolase"/>
</dbReference>
<dbReference type="EMBL" id="JAUHLN010000003">
    <property type="protein sequence ID" value="MDN4074649.1"/>
    <property type="molecule type" value="Genomic_DNA"/>
</dbReference>
<dbReference type="PIRSF" id="PIRSF000429">
    <property type="entry name" value="Ac-CoA_Ac_transf"/>
    <property type="match status" value="1"/>
</dbReference>
<evidence type="ECO:0000256" key="1">
    <source>
        <dbReference type="ARBA" id="ARBA00010982"/>
    </source>
</evidence>
<comment type="caution">
    <text evidence="9">The sequence shown here is derived from an EMBL/GenBank/DDBJ whole genome shotgun (WGS) entry which is preliminary data.</text>
</comment>
<keyword evidence="10" id="KW-1185">Reference proteome</keyword>
<reference evidence="9" key="1">
    <citation type="submission" date="2023-06" db="EMBL/GenBank/DDBJ databases">
        <title>Draft Genome Sequences of Representative Paenibacillus Polymyxa, Bacillus cereus, Fictibacillus sp., and Brevibacillus agri Strains Isolated from Amazonian Dark Earth.</title>
        <authorList>
            <person name="Pellegrinetti T.A."/>
            <person name="Cunha I.C.M."/>
            <person name="Chaves M.G."/>
            <person name="Freitas A.S."/>
            <person name="Silva A.V.R."/>
            <person name="Tsai S.M."/>
            <person name="Mendes L.W."/>
        </authorList>
    </citation>
    <scope>NUCLEOTIDE SEQUENCE</scope>
    <source>
        <strain evidence="9">CENA-BCM004</strain>
    </source>
</reference>
<dbReference type="Proteomes" id="UP001168694">
    <property type="component" value="Unassembled WGS sequence"/>
</dbReference>
<dbReference type="Pfam" id="PF00108">
    <property type="entry name" value="Thiolase_N"/>
    <property type="match status" value="1"/>
</dbReference>
<comment type="similarity">
    <text evidence="1 6">Belongs to the thiolase-like superfamily. Thiolase family.</text>
</comment>
<evidence type="ECO:0000313" key="9">
    <source>
        <dbReference type="EMBL" id="MDN4074649.1"/>
    </source>
</evidence>
<dbReference type="PANTHER" id="PTHR18919:SF107">
    <property type="entry name" value="ACETYL-COA ACETYLTRANSFERASE, CYTOSOLIC"/>
    <property type="match status" value="1"/>
</dbReference>
<dbReference type="RefSeq" id="WP_290400764.1">
    <property type="nucleotide sequence ID" value="NZ_JAUHLN010000003.1"/>
</dbReference>
<keyword evidence="4 6" id="KW-0012">Acyltransferase</keyword>
<dbReference type="InterPro" id="IPR020615">
    <property type="entry name" value="Thiolase_acyl_enz_int_AS"/>
</dbReference>
<dbReference type="InterPro" id="IPR020613">
    <property type="entry name" value="Thiolase_CS"/>
</dbReference>